<reference evidence="1 2" key="1">
    <citation type="submission" date="2022-09" db="EMBL/GenBank/DDBJ databases">
        <title>Xylan utilization by haloarchaea-nanohaloarchaea associations.</title>
        <authorList>
            <person name="Yakimov M."/>
        </authorList>
    </citation>
    <scope>NUCLEOTIDE SEQUENCE [LARGE SCALE GENOMIC DNA]</scope>
    <source>
        <strain evidence="1 2">SVXNc</strain>
    </source>
</reference>
<dbReference type="InterPro" id="IPR052551">
    <property type="entry name" value="UV-DNA_repair_photolyase"/>
</dbReference>
<keyword evidence="2" id="KW-1185">Reference proteome</keyword>
<evidence type="ECO:0000313" key="2">
    <source>
        <dbReference type="Proteomes" id="UP001218034"/>
    </source>
</evidence>
<name>A0ABY8CD29_9ARCH</name>
<dbReference type="Gene3D" id="1.10.579.10">
    <property type="entry name" value="DNA Cyclobutane Dipyrimidine Photolyase, subunit A, domain 3"/>
    <property type="match status" value="1"/>
</dbReference>
<dbReference type="SUPFAM" id="SSF48173">
    <property type="entry name" value="Cryptochrome/photolyase FAD-binding domain"/>
    <property type="match status" value="1"/>
</dbReference>
<dbReference type="InterPro" id="IPR036134">
    <property type="entry name" value="Crypto/Photolyase_FAD-like_sf"/>
</dbReference>
<dbReference type="RefSeq" id="WP_347721998.1">
    <property type="nucleotide sequence ID" value="NZ_CP104395.1"/>
</dbReference>
<dbReference type="PANTHER" id="PTHR38657:SF1">
    <property type="entry name" value="SLR1343 PROTEIN"/>
    <property type="match status" value="1"/>
</dbReference>
<dbReference type="Gene3D" id="1.25.40.80">
    <property type="match status" value="1"/>
</dbReference>
<evidence type="ECO:0000313" key="1">
    <source>
        <dbReference type="EMBL" id="WEL19126.1"/>
    </source>
</evidence>
<dbReference type="EMBL" id="CP104395">
    <property type="protein sequence ID" value="WEL19126.1"/>
    <property type="molecule type" value="Genomic_DNA"/>
</dbReference>
<evidence type="ECO:0008006" key="3">
    <source>
        <dbReference type="Google" id="ProtNLM"/>
    </source>
</evidence>
<proteinExistence type="predicted"/>
<dbReference type="InterPro" id="IPR007357">
    <property type="entry name" value="PhrB-like"/>
</dbReference>
<protein>
    <recommendedName>
        <fullName evidence="3">Cryptochrome/photolyase family protein</fullName>
    </recommendedName>
</protein>
<dbReference type="PANTHER" id="PTHR38657">
    <property type="entry name" value="SLR1343 PROTEIN"/>
    <property type="match status" value="1"/>
</dbReference>
<dbReference type="Gene3D" id="3.40.50.620">
    <property type="entry name" value="HUPs"/>
    <property type="match status" value="1"/>
</dbReference>
<dbReference type="Proteomes" id="UP001218034">
    <property type="component" value="Chromosome"/>
</dbReference>
<sequence>MKVLFPNQLFEQALEEQKVILVEDKRYFTEFNFHKQKLVLHRASMKAFEDRLKQNGVQTEYIRFDEELGTAFEAEEGLEFYDPVDRQLRGRIKSLASQENVEISFEETPMFLTSMSWNKKYFDENSYFQLLYYKQQRRRLDILMNDGEPVGGKWSFDPENRRKMPEEEELPEIPEFNSEYVEEAKEYVEQHFSENPGSMDGFSWPVTHRQATENLEDFLENRLEKFGDCQDAIDRDLKFGYHSLLSPSINTGLITPQEVVEKTLRYHEEKNYSMNSLEGFLRQIIGWREYIRAVYELEAEEMRQRNFFNAENKMPEAFYTAETGLPPVDDSINNVLENSYGHHIERLMVLGNVMLLLEIDPDEVYRWFVELFIDSYDWVMVPNVYGMSQYADDRIMTKPYISSSNYIHKMSHYPEGDWDSDWTGLYWSFIDKHREKLSDIQRMSFMVSTLDRMDEATLEEHRENAEKLRENIFGQ</sequence>
<dbReference type="Pfam" id="PF04244">
    <property type="entry name" value="DPRP"/>
    <property type="match status" value="1"/>
</dbReference>
<dbReference type="InterPro" id="IPR014729">
    <property type="entry name" value="Rossmann-like_a/b/a_fold"/>
</dbReference>
<dbReference type="GeneID" id="90589529"/>
<accession>A0ABY8CD29</accession>
<gene>
    <name evidence="1" type="ORF">SVXNc_0094</name>
</gene>
<organism evidence="1 2">
    <name type="scientific">Candidatus Nanohalococcus occultus</name>
    <dbReference type="NCBI Taxonomy" id="2978047"/>
    <lineage>
        <taxon>Archaea</taxon>
        <taxon>Candidatus Nanohalarchaeota</taxon>
        <taxon>Candidatus Nanohalarchaeota incertae sedis</taxon>
        <taxon>Candidatus Nanohalococcus</taxon>
    </lineage>
</organism>
<dbReference type="Gene3D" id="1.10.10.1710">
    <property type="entry name" value="Deoxyribodipyrimidine photolyase-related"/>
    <property type="match status" value="1"/>
</dbReference>